<gene>
    <name evidence="2" type="ORF">A3D65_01895</name>
</gene>
<feature type="domain" description="VOC" evidence="1">
    <location>
        <begin position="21"/>
        <end position="162"/>
    </location>
</feature>
<dbReference type="STRING" id="1798661.A3D65_01895"/>
<evidence type="ECO:0000259" key="1">
    <source>
        <dbReference type="PROSITE" id="PS51819"/>
    </source>
</evidence>
<protein>
    <recommendedName>
        <fullName evidence="1">VOC domain-containing protein</fullName>
    </recommendedName>
</protein>
<dbReference type="EMBL" id="MHLL01000031">
    <property type="protein sequence ID" value="OGZ08631.1"/>
    <property type="molecule type" value="Genomic_DNA"/>
</dbReference>
<dbReference type="PROSITE" id="PS51819">
    <property type="entry name" value="VOC"/>
    <property type="match status" value="1"/>
</dbReference>
<dbReference type="Proteomes" id="UP000177996">
    <property type="component" value="Unassembled WGS sequence"/>
</dbReference>
<evidence type="ECO:0000313" key="2">
    <source>
        <dbReference type="EMBL" id="OGZ08631.1"/>
    </source>
</evidence>
<accession>A0A1G2D6W5</accession>
<dbReference type="Gene3D" id="3.10.180.10">
    <property type="entry name" value="2,3-Dihydroxybiphenyl 1,2-Dioxygenase, domain 1"/>
    <property type="match status" value="1"/>
</dbReference>
<evidence type="ECO:0000313" key="3">
    <source>
        <dbReference type="Proteomes" id="UP000177996"/>
    </source>
</evidence>
<sequence length="248" mass="27775">MNDKVAVHRTKELRLLVKNACIDHIALATMDMAAWETLFRCMGFEVDDVYRPDPKSIDKGRTSMHTVVVSAGGTPPAPLPAQFALMEGINATLANDQITEYVSRFGDFVVQHIALRIDSDIFRLAKLWQELGIRFITEHKGAGSPFLLSEKKGNVIVQAFTYPMAAGSGRFIEIKKVLGKEEAKVLHSKEEFRDKNVLGLRERVRAMQNSGFLFSVNIFGEKTSIRESLIRRGISVPPPYHTQMSKLA</sequence>
<proteinExistence type="predicted"/>
<dbReference type="SUPFAM" id="SSF54593">
    <property type="entry name" value="Glyoxalase/Bleomycin resistance protein/Dihydroxybiphenyl dioxygenase"/>
    <property type="match status" value="1"/>
</dbReference>
<name>A0A1G2D6W5_9BACT</name>
<comment type="caution">
    <text evidence="2">The sequence shown here is derived from an EMBL/GenBank/DDBJ whole genome shotgun (WGS) entry which is preliminary data.</text>
</comment>
<dbReference type="InterPro" id="IPR037523">
    <property type="entry name" value="VOC_core"/>
</dbReference>
<dbReference type="InterPro" id="IPR029068">
    <property type="entry name" value="Glyas_Bleomycin-R_OHBP_Dase"/>
</dbReference>
<dbReference type="AlphaFoldDB" id="A0A1G2D6W5"/>
<organism evidence="2 3">
    <name type="scientific">Candidatus Lloydbacteria bacterium RIFCSPHIGHO2_02_FULL_50_13</name>
    <dbReference type="NCBI Taxonomy" id="1798661"/>
    <lineage>
        <taxon>Bacteria</taxon>
        <taxon>Candidatus Lloydiibacteriota</taxon>
    </lineage>
</organism>
<reference evidence="2 3" key="1">
    <citation type="journal article" date="2016" name="Nat. Commun.">
        <title>Thousands of microbial genomes shed light on interconnected biogeochemical processes in an aquifer system.</title>
        <authorList>
            <person name="Anantharaman K."/>
            <person name="Brown C.T."/>
            <person name="Hug L.A."/>
            <person name="Sharon I."/>
            <person name="Castelle C.J."/>
            <person name="Probst A.J."/>
            <person name="Thomas B.C."/>
            <person name="Singh A."/>
            <person name="Wilkins M.J."/>
            <person name="Karaoz U."/>
            <person name="Brodie E.L."/>
            <person name="Williams K.H."/>
            <person name="Hubbard S.S."/>
            <person name="Banfield J.F."/>
        </authorList>
    </citation>
    <scope>NUCLEOTIDE SEQUENCE [LARGE SCALE GENOMIC DNA]</scope>
</reference>